<dbReference type="EMBL" id="JBHUOS010000010">
    <property type="protein sequence ID" value="MFD2917028.1"/>
    <property type="molecule type" value="Genomic_DNA"/>
</dbReference>
<comment type="caution">
    <text evidence="1">The sequence shown here is derived from an EMBL/GenBank/DDBJ whole genome shotgun (WGS) entry which is preliminary data.</text>
</comment>
<evidence type="ECO:0000313" key="2">
    <source>
        <dbReference type="Proteomes" id="UP001597548"/>
    </source>
</evidence>
<protein>
    <recommendedName>
        <fullName evidence="3">Lipoprotein</fullName>
    </recommendedName>
</protein>
<dbReference type="PROSITE" id="PS51257">
    <property type="entry name" value="PROKAR_LIPOPROTEIN"/>
    <property type="match status" value="1"/>
</dbReference>
<keyword evidence="2" id="KW-1185">Reference proteome</keyword>
<sequence length="171" mass="19471">MKQFILLSCLIALLSSCNQKKSPINDSIETKKEVLSVKMDLKTSAKDEFKIMLNQIEIDEFQKINIHVSEFIPVTSNYESMTVNFFENVFSKKLVISLGNKSQKKVEIQSISISKGSNSIDIPKAQIKDYFIASKFVTFDDELNIITKKIDGKHAPFLYANNKLINLLTKK</sequence>
<dbReference type="Proteomes" id="UP001597548">
    <property type="component" value="Unassembled WGS sequence"/>
</dbReference>
<name>A0ABW5ZYD4_9FLAO</name>
<accession>A0ABW5ZYD4</accession>
<organism evidence="1 2">
    <name type="scientific">Psychroserpens luteus</name>
    <dbReference type="NCBI Taxonomy" id="1434066"/>
    <lineage>
        <taxon>Bacteria</taxon>
        <taxon>Pseudomonadati</taxon>
        <taxon>Bacteroidota</taxon>
        <taxon>Flavobacteriia</taxon>
        <taxon>Flavobacteriales</taxon>
        <taxon>Flavobacteriaceae</taxon>
        <taxon>Psychroserpens</taxon>
    </lineage>
</organism>
<reference evidence="2" key="1">
    <citation type="journal article" date="2019" name="Int. J. Syst. Evol. Microbiol.">
        <title>The Global Catalogue of Microorganisms (GCM) 10K type strain sequencing project: providing services to taxonomists for standard genome sequencing and annotation.</title>
        <authorList>
            <consortium name="The Broad Institute Genomics Platform"/>
            <consortium name="The Broad Institute Genome Sequencing Center for Infectious Disease"/>
            <person name="Wu L."/>
            <person name="Ma J."/>
        </authorList>
    </citation>
    <scope>NUCLEOTIDE SEQUENCE [LARGE SCALE GENOMIC DNA]</scope>
    <source>
        <strain evidence="2">KCTC 32514</strain>
    </source>
</reference>
<gene>
    <name evidence="1" type="ORF">ACFS29_15345</name>
</gene>
<proteinExistence type="predicted"/>
<evidence type="ECO:0008006" key="3">
    <source>
        <dbReference type="Google" id="ProtNLM"/>
    </source>
</evidence>
<dbReference type="RefSeq" id="WP_194506128.1">
    <property type="nucleotide sequence ID" value="NZ_JADILU010000001.1"/>
</dbReference>
<evidence type="ECO:0000313" key="1">
    <source>
        <dbReference type="EMBL" id="MFD2917028.1"/>
    </source>
</evidence>